<dbReference type="PIRSF" id="PIRSF006054">
    <property type="entry name" value="UCP006054"/>
    <property type="match status" value="1"/>
</dbReference>
<dbReference type="HAMAP" id="MF_01845">
    <property type="entry name" value="UPF0597"/>
    <property type="match status" value="1"/>
</dbReference>
<evidence type="ECO:0000313" key="3">
    <source>
        <dbReference type="EMBL" id="EGC81746.1"/>
    </source>
</evidence>
<dbReference type="PATRIC" id="fig|879305.3.peg.1302"/>
<keyword evidence="4" id="KW-1185">Reference proteome</keyword>
<dbReference type="GO" id="GO:0080146">
    <property type="term" value="F:L-cysteine desulfhydrase activity"/>
    <property type="evidence" value="ECO:0007669"/>
    <property type="project" value="TreeGrafter"/>
</dbReference>
<dbReference type="InterPro" id="IPR021144">
    <property type="entry name" value="UPF0597"/>
</dbReference>
<dbReference type="Pfam" id="PF03313">
    <property type="entry name" value="SDH_alpha"/>
    <property type="match status" value="1"/>
</dbReference>
<comment type="caution">
    <text evidence="3">The sequence shown here is derived from an EMBL/GenBank/DDBJ whole genome shotgun (WGS) entry which is preliminary data.</text>
</comment>
<dbReference type="PANTHER" id="PTHR30501:SF2">
    <property type="entry name" value="UPF0597 PROTEIN YHAM"/>
    <property type="match status" value="1"/>
</dbReference>
<dbReference type="eggNOG" id="COG3681">
    <property type="taxonomic scope" value="Bacteria"/>
</dbReference>
<protein>
    <recommendedName>
        <fullName evidence="1">UPF0597 protein HMPREF9290_0613</fullName>
    </recommendedName>
</protein>
<reference evidence="3 4" key="1">
    <citation type="submission" date="2011-01" db="EMBL/GenBank/DDBJ databases">
        <authorList>
            <person name="Durkin A.S."/>
            <person name="Madupu R."/>
            <person name="Torralba M."/>
            <person name="Gillis M."/>
            <person name="Methe B."/>
            <person name="Sutton G."/>
            <person name="Nelson K.E."/>
        </authorList>
    </citation>
    <scope>NUCLEOTIDE SEQUENCE [LARGE SCALE GENOMIC DNA]</scope>
    <source>
        <strain evidence="3 4">ACS-065-V-Col13</strain>
    </source>
</reference>
<sequence>MCNNKEYIEIIKKELIPAFGCTEPIAIAFASAKASEILGSTPKKIVASLSSNIIKNANSVTVPGTNGRKGIEISLAAGALLADSSKGLELLSGIDKNKLSLCDKMIEDGSIEVSLAKDKAELFIEVTCINDDSTASVTILDSHTNIVKIVKDRKIIFKKPTNESEFEKFDFSFDKIYDFAKNCDYGEIKEILDRQISYNKKIADEGLDNDWGANIGKLILNNESSNYYEKLAAFAAAGSDARMNGCELPVVINSGSGNQGITASVPILLYANDNGFSDDDLYRALIFSNLISLYIKSEVGKLSAYCGVVSASAASISSIAFINNEDKKIVEETITNALAVNSGIICDGAKSSCAMKIASSIRNASLAYLQAKSDNSFEVGDGIVKENIDKTIETVGHIAKYGMKTTDEVVLSEMIGDRSYKKEN</sequence>
<dbReference type="RefSeq" id="WP_004835345.1">
    <property type="nucleotide sequence ID" value="NZ_AEXM01000028.1"/>
</dbReference>
<dbReference type="STRING" id="879305.HMPREF9290_0613"/>
<gene>
    <name evidence="3" type="ORF">HMPREF9290_0613</name>
</gene>
<organism evidence="3 4">
    <name type="scientific">Anaerococcus prevotii ACS-065-V-Col13</name>
    <dbReference type="NCBI Taxonomy" id="879305"/>
    <lineage>
        <taxon>Bacteria</taxon>
        <taxon>Bacillati</taxon>
        <taxon>Bacillota</taxon>
        <taxon>Tissierellia</taxon>
        <taxon>Tissierellales</taxon>
        <taxon>Peptoniphilaceae</taxon>
        <taxon>Anaerococcus</taxon>
    </lineage>
</organism>
<evidence type="ECO:0000313" key="4">
    <source>
        <dbReference type="Proteomes" id="UP000005286"/>
    </source>
</evidence>
<evidence type="ECO:0000259" key="2">
    <source>
        <dbReference type="Pfam" id="PF03313"/>
    </source>
</evidence>
<evidence type="ECO:0000256" key="1">
    <source>
        <dbReference type="HAMAP-Rule" id="MF_01845"/>
    </source>
</evidence>
<dbReference type="PANTHER" id="PTHR30501">
    <property type="entry name" value="UPF0597 PROTEIN YHAM"/>
    <property type="match status" value="1"/>
</dbReference>
<dbReference type="InterPro" id="IPR005130">
    <property type="entry name" value="Ser_deHydtase-like_asu"/>
</dbReference>
<dbReference type="Proteomes" id="UP000005286">
    <property type="component" value="Unassembled WGS sequence"/>
</dbReference>
<proteinExistence type="inferred from homology"/>
<comment type="similarity">
    <text evidence="1">Belongs to the UPF0597 family.</text>
</comment>
<feature type="domain" description="Serine dehydratase-like alpha subunit" evidence="2">
    <location>
        <begin position="154"/>
        <end position="411"/>
    </location>
</feature>
<name>F0GWW4_9FIRM</name>
<dbReference type="GO" id="GO:0019450">
    <property type="term" value="P:L-cysteine catabolic process to pyruvate"/>
    <property type="evidence" value="ECO:0007669"/>
    <property type="project" value="TreeGrafter"/>
</dbReference>
<accession>F0GWW4</accession>
<dbReference type="EMBL" id="AEXM01000028">
    <property type="protein sequence ID" value="EGC81746.1"/>
    <property type="molecule type" value="Genomic_DNA"/>
</dbReference>
<dbReference type="AlphaFoldDB" id="F0GWW4"/>